<reference evidence="2" key="1">
    <citation type="submission" date="2022-07" db="EMBL/GenBank/DDBJ databases">
        <title>Genome Sequence of Leucocoprinus birnbaumii.</title>
        <authorList>
            <person name="Buettner E."/>
        </authorList>
    </citation>
    <scope>NUCLEOTIDE SEQUENCE</scope>
    <source>
        <strain evidence="2">VT141</strain>
    </source>
</reference>
<feature type="region of interest" description="Disordered" evidence="1">
    <location>
        <begin position="85"/>
        <end position="139"/>
    </location>
</feature>
<feature type="compositionally biased region" description="Polar residues" evidence="1">
    <location>
        <begin position="125"/>
        <end position="139"/>
    </location>
</feature>
<gene>
    <name evidence="2" type="ORF">NP233_g4842</name>
</gene>
<dbReference type="Pfam" id="PF09692">
    <property type="entry name" value="Arb1"/>
    <property type="match status" value="1"/>
</dbReference>
<feature type="compositionally biased region" description="Basic and acidic residues" evidence="1">
    <location>
        <begin position="89"/>
        <end position="99"/>
    </location>
</feature>
<accession>A0AAD5W0D1</accession>
<dbReference type="Proteomes" id="UP001213000">
    <property type="component" value="Unassembled WGS sequence"/>
</dbReference>
<dbReference type="AlphaFoldDB" id="A0AAD5W0D1"/>
<dbReference type="GO" id="GO:0031047">
    <property type="term" value="P:regulatory ncRNA-mediated gene silencing"/>
    <property type="evidence" value="ECO:0007669"/>
    <property type="project" value="InterPro"/>
</dbReference>
<sequence>MASWTAFPPFPSAPSGATIIPFKVFEEHGIQVTVDESGQEVDGIGVPTAVLPIREEPDFDFEWEPYEISVPRGFRLGNRAKGYPPAWNRTDKPKTKEVSELISPDYSDDETGGKRSRKAAPAHIQVSTDPAPNPTRSNNIPVRPPYAYYRIKPVDLDSDEAVRELLELDRLRREERLIDFLEDPEKAVRVFLSSYSRDLSFWWSKDNLDVMPRVLCHFFKFLLKNRVFPDLKDEKKFQNALKVAETGHKELPLTSVIARFLPNPFAKACQEYWGRQGSRDPWSDGEDEGVPNDNLELADVLVSDGAGICSKLTNIKFDECDEEDPDVVVLPQTATVPTSIPKPMPEFLQELLSSTNAFPMSHTVGYVEHSLRRIKQVLPPGTFASSHAKSYKSATEDIPLDSVDAVENELEKKLAKVILIPWTGSQLKENPDPPKILRCPKISPTSVGFGLQDELDEHDPHEDDITVLISLSAKQLNVLKDTIGMGIAGTWVQMRPTGEAGLDTRRLKFWYLEDQDLVVPSFEAC</sequence>
<name>A0AAD5W0D1_9AGAR</name>
<dbReference type="GO" id="GO:0033167">
    <property type="term" value="C:ARC complex"/>
    <property type="evidence" value="ECO:0007669"/>
    <property type="project" value="InterPro"/>
</dbReference>
<evidence type="ECO:0000313" key="2">
    <source>
        <dbReference type="EMBL" id="KAJ3569764.1"/>
    </source>
</evidence>
<evidence type="ECO:0000256" key="1">
    <source>
        <dbReference type="SAM" id="MobiDB-lite"/>
    </source>
</evidence>
<comment type="caution">
    <text evidence="2">The sequence shown here is derived from an EMBL/GenBank/DDBJ whole genome shotgun (WGS) entry which is preliminary data.</text>
</comment>
<dbReference type="EMBL" id="JANIEX010000271">
    <property type="protein sequence ID" value="KAJ3569764.1"/>
    <property type="molecule type" value="Genomic_DNA"/>
</dbReference>
<keyword evidence="3" id="KW-1185">Reference proteome</keyword>
<dbReference type="InterPro" id="IPR018606">
    <property type="entry name" value="Arb1"/>
</dbReference>
<proteinExistence type="predicted"/>
<organism evidence="2 3">
    <name type="scientific">Leucocoprinus birnbaumii</name>
    <dbReference type="NCBI Taxonomy" id="56174"/>
    <lineage>
        <taxon>Eukaryota</taxon>
        <taxon>Fungi</taxon>
        <taxon>Dikarya</taxon>
        <taxon>Basidiomycota</taxon>
        <taxon>Agaricomycotina</taxon>
        <taxon>Agaricomycetes</taxon>
        <taxon>Agaricomycetidae</taxon>
        <taxon>Agaricales</taxon>
        <taxon>Agaricineae</taxon>
        <taxon>Agaricaceae</taxon>
        <taxon>Leucocoprinus</taxon>
    </lineage>
</organism>
<protein>
    <submittedName>
        <fullName evidence="2">Uncharacterized protein</fullName>
    </submittedName>
</protein>
<evidence type="ECO:0000313" key="3">
    <source>
        <dbReference type="Proteomes" id="UP001213000"/>
    </source>
</evidence>